<evidence type="ECO:0000313" key="3">
    <source>
        <dbReference type="Proteomes" id="UP001586593"/>
    </source>
</evidence>
<feature type="region of interest" description="Disordered" evidence="1">
    <location>
        <begin position="69"/>
        <end position="125"/>
    </location>
</feature>
<evidence type="ECO:0000256" key="1">
    <source>
        <dbReference type="SAM" id="MobiDB-lite"/>
    </source>
</evidence>
<feature type="compositionally biased region" description="Polar residues" evidence="1">
    <location>
        <begin position="95"/>
        <end position="107"/>
    </location>
</feature>
<dbReference type="Proteomes" id="UP001586593">
    <property type="component" value="Unassembled WGS sequence"/>
</dbReference>
<name>A0ABR3XGG6_9PEZI</name>
<comment type="caution">
    <text evidence="2">The sequence shown here is derived from an EMBL/GenBank/DDBJ whole genome shotgun (WGS) entry which is preliminary data.</text>
</comment>
<accession>A0ABR3XGG6</accession>
<feature type="region of interest" description="Disordered" evidence="1">
    <location>
        <begin position="144"/>
        <end position="188"/>
    </location>
</feature>
<keyword evidence="3" id="KW-1185">Reference proteome</keyword>
<organism evidence="2 3">
    <name type="scientific">Phialemonium thermophilum</name>
    <dbReference type="NCBI Taxonomy" id="223376"/>
    <lineage>
        <taxon>Eukaryota</taxon>
        <taxon>Fungi</taxon>
        <taxon>Dikarya</taxon>
        <taxon>Ascomycota</taxon>
        <taxon>Pezizomycotina</taxon>
        <taxon>Sordariomycetes</taxon>
        <taxon>Sordariomycetidae</taxon>
        <taxon>Cephalothecales</taxon>
        <taxon>Cephalothecaceae</taxon>
        <taxon>Phialemonium</taxon>
    </lineage>
</organism>
<proteinExistence type="predicted"/>
<reference evidence="2 3" key="1">
    <citation type="journal article" date="2024" name="Commun. Biol.">
        <title>Comparative genomic analysis of thermophilic fungi reveals convergent evolutionary adaptations and gene losses.</title>
        <authorList>
            <person name="Steindorff A.S."/>
            <person name="Aguilar-Pontes M.V."/>
            <person name="Robinson A.J."/>
            <person name="Andreopoulos B."/>
            <person name="LaButti K."/>
            <person name="Kuo A."/>
            <person name="Mondo S."/>
            <person name="Riley R."/>
            <person name="Otillar R."/>
            <person name="Haridas S."/>
            <person name="Lipzen A."/>
            <person name="Grimwood J."/>
            <person name="Schmutz J."/>
            <person name="Clum A."/>
            <person name="Reid I.D."/>
            <person name="Moisan M.C."/>
            <person name="Butler G."/>
            <person name="Nguyen T.T.M."/>
            <person name="Dewar K."/>
            <person name="Conant G."/>
            <person name="Drula E."/>
            <person name="Henrissat B."/>
            <person name="Hansel C."/>
            <person name="Singer S."/>
            <person name="Hutchinson M.I."/>
            <person name="de Vries R.P."/>
            <person name="Natvig D.O."/>
            <person name="Powell A.J."/>
            <person name="Tsang A."/>
            <person name="Grigoriev I.V."/>
        </authorList>
    </citation>
    <scope>NUCLEOTIDE SEQUENCE [LARGE SCALE GENOMIC DNA]</scope>
    <source>
        <strain evidence="2 3">ATCC 24622</strain>
    </source>
</reference>
<sequence length="227" mass="23967">MPTAFKSYEVQARLLAATVAAHPGVKWDYKEIAKFFGESTPDGIQFQFRAIKKDAETLRAAVSNNEDPVKAFGKKSAGSAPATPRKRGRKAADATPSTNARASNKRSVPQPDHKEAGADDLANLPLAETGTASKKTKTAANASALAAMGPARTSESPAFAPTPEDSDLSTTPTPSATKHAASFPAPDPYKGMEFEDFLTMNTASQGPELEDEFTSLNGDYAAMEGEI</sequence>
<protein>
    <submittedName>
        <fullName evidence="2">Uncharacterized protein</fullName>
    </submittedName>
</protein>
<evidence type="ECO:0000313" key="2">
    <source>
        <dbReference type="EMBL" id="KAL1874755.1"/>
    </source>
</evidence>
<gene>
    <name evidence="2" type="ORF">VTK73DRAFT_232</name>
</gene>
<dbReference type="EMBL" id="JAZHXJ010000102">
    <property type="protein sequence ID" value="KAL1874755.1"/>
    <property type="molecule type" value="Genomic_DNA"/>
</dbReference>